<dbReference type="VEuPathDB" id="VectorBase:AMIN002711"/>
<name>A0A182VXB2_9DIPT</name>
<evidence type="ECO:0000256" key="2">
    <source>
        <dbReference type="ARBA" id="ARBA00023157"/>
    </source>
</evidence>
<protein>
    <recommendedName>
        <fullName evidence="5">TIL domain-containing protein</fullName>
    </recommendedName>
</protein>
<feature type="domain" description="TIL" evidence="5">
    <location>
        <begin position="75"/>
        <end position="128"/>
    </location>
</feature>
<reference evidence="6" key="2">
    <citation type="submission" date="2020-05" db="UniProtKB">
        <authorList>
            <consortium name="EnsemblMetazoa"/>
        </authorList>
    </citation>
    <scope>IDENTIFICATION</scope>
    <source>
        <strain evidence="6">MINIMUS1</strain>
    </source>
</reference>
<keyword evidence="3" id="KW-0472">Membrane</keyword>
<evidence type="ECO:0000259" key="5">
    <source>
        <dbReference type="Pfam" id="PF01826"/>
    </source>
</evidence>
<dbReference type="Proteomes" id="UP000075920">
    <property type="component" value="Unassembled WGS sequence"/>
</dbReference>
<keyword evidence="4" id="KW-0732">Signal</keyword>
<evidence type="ECO:0000313" key="6">
    <source>
        <dbReference type="EnsemblMetazoa" id="AMIN002711-PA"/>
    </source>
</evidence>
<evidence type="ECO:0000313" key="7">
    <source>
        <dbReference type="Proteomes" id="UP000075920"/>
    </source>
</evidence>
<keyword evidence="7" id="KW-1185">Reference proteome</keyword>
<dbReference type="InterPro" id="IPR051368">
    <property type="entry name" value="SerProtInhib-TIL_Domain"/>
</dbReference>
<evidence type="ECO:0000256" key="1">
    <source>
        <dbReference type="ARBA" id="ARBA00022690"/>
    </source>
</evidence>
<dbReference type="EnsemblMetazoa" id="AMIN002711-RA">
    <property type="protein sequence ID" value="AMIN002711-PA"/>
    <property type="gene ID" value="AMIN002711"/>
</dbReference>
<dbReference type="Gene3D" id="2.10.25.10">
    <property type="entry name" value="Laminin"/>
    <property type="match status" value="1"/>
</dbReference>
<accession>A0A182VXB2</accession>
<keyword evidence="2" id="KW-1015">Disulfide bond</keyword>
<dbReference type="Pfam" id="PF01826">
    <property type="entry name" value="TIL"/>
    <property type="match status" value="1"/>
</dbReference>
<dbReference type="PANTHER" id="PTHR23259">
    <property type="entry name" value="RIDDLE"/>
    <property type="match status" value="1"/>
</dbReference>
<keyword evidence="3" id="KW-1133">Transmembrane helix</keyword>
<sequence length="198" mass="21607">MKLLLVFCVLLLVGCLEANGCIPIGNNRAEFFDIKPQNEPRYAHHLLVKMKLLLVFSVLLLAGCLSAERCIPKRCPRNEIWSCCPACPQKYCTPVDIKCTTVCRPACVCRPGYVREARFGNCIPEKQCNSVTKAPPPASSKHLVFEPAMNWAIVLLVAAGCSMCNAQTKAIQRPVASRPSTLVQQGLIPLVGGAKCPI</sequence>
<dbReference type="InterPro" id="IPR002919">
    <property type="entry name" value="TIL_dom"/>
</dbReference>
<keyword evidence="3" id="KW-0812">Transmembrane</keyword>
<dbReference type="PROSITE" id="PS51257">
    <property type="entry name" value="PROKAR_LIPOPROTEIN"/>
    <property type="match status" value="1"/>
</dbReference>
<dbReference type="InterPro" id="IPR036084">
    <property type="entry name" value="Ser_inhib-like_sf"/>
</dbReference>
<feature type="signal peptide" evidence="4">
    <location>
        <begin position="1"/>
        <end position="18"/>
    </location>
</feature>
<organism evidence="6 7">
    <name type="scientific">Anopheles minimus</name>
    <dbReference type="NCBI Taxonomy" id="112268"/>
    <lineage>
        <taxon>Eukaryota</taxon>
        <taxon>Metazoa</taxon>
        <taxon>Ecdysozoa</taxon>
        <taxon>Arthropoda</taxon>
        <taxon>Hexapoda</taxon>
        <taxon>Insecta</taxon>
        <taxon>Pterygota</taxon>
        <taxon>Neoptera</taxon>
        <taxon>Endopterygota</taxon>
        <taxon>Diptera</taxon>
        <taxon>Nematocera</taxon>
        <taxon>Culicoidea</taxon>
        <taxon>Culicidae</taxon>
        <taxon>Anophelinae</taxon>
        <taxon>Anopheles</taxon>
    </lineage>
</organism>
<dbReference type="PANTHER" id="PTHR23259:SF70">
    <property type="entry name" value="ACCESSORY GLAND PROTEIN ACP62F-RELATED"/>
    <property type="match status" value="1"/>
</dbReference>
<evidence type="ECO:0000256" key="4">
    <source>
        <dbReference type="SAM" id="SignalP"/>
    </source>
</evidence>
<proteinExistence type="predicted"/>
<dbReference type="CDD" id="cd19941">
    <property type="entry name" value="TIL"/>
    <property type="match status" value="1"/>
</dbReference>
<reference evidence="7" key="1">
    <citation type="submission" date="2013-03" db="EMBL/GenBank/DDBJ databases">
        <title>The Genome Sequence of Anopheles minimus MINIMUS1.</title>
        <authorList>
            <consortium name="The Broad Institute Genomics Platform"/>
            <person name="Neafsey D.E."/>
            <person name="Walton C."/>
            <person name="Walker B."/>
            <person name="Young S.K."/>
            <person name="Zeng Q."/>
            <person name="Gargeya S."/>
            <person name="Fitzgerald M."/>
            <person name="Haas B."/>
            <person name="Abouelleil A."/>
            <person name="Allen A.W."/>
            <person name="Alvarado L."/>
            <person name="Arachchi H.M."/>
            <person name="Berlin A.M."/>
            <person name="Chapman S.B."/>
            <person name="Gainer-Dewar J."/>
            <person name="Goldberg J."/>
            <person name="Griggs A."/>
            <person name="Gujja S."/>
            <person name="Hansen M."/>
            <person name="Howarth C."/>
            <person name="Imamovic A."/>
            <person name="Ireland A."/>
            <person name="Larimer J."/>
            <person name="McCowan C."/>
            <person name="Murphy C."/>
            <person name="Pearson M."/>
            <person name="Poon T.W."/>
            <person name="Priest M."/>
            <person name="Roberts A."/>
            <person name="Saif S."/>
            <person name="Shea T."/>
            <person name="Sisk P."/>
            <person name="Sykes S."/>
            <person name="Wortman J."/>
            <person name="Nusbaum C."/>
            <person name="Birren B."/>
        </authorList>
    </citation>
    <scope>NUCLEOTIDE SEQUENCE [LARGE SCALE GENOMIC DNA]</scope>
    <source>
        <strain evidence="7">MINIMUS1</strain>
    </source>
</reference>
<dbReference type="GO" id="GO:0030414">
    <property type="term" value="F:peptidase inhibitor activity"/>
    <property type="evidence" value="ECO:0007669"/>
    <property type="project" value="UniProtKB-KW"/>
</dbReference>
<feature type="transmembrane region" description="Helical" evidence="3">
    <location>
        <begin position="42"/>
        <end position="67"/>
    </location>
</feature>
<evidence type="ECO:0000256" key="3">
    <source>
        <dbReference type="SAM" id="Phobius"/>
    </source>
</evidence>
<feature type="chain" id="PRO_5008140382" description="TIL domain-containing protein" evidence="4">
    <location>
        <begin position="19"/>
        <end position="198"/>
    </location>
</feature>
<keyword evidence="1" id="KW-0646">Protease inhibitor</keyword>
<dbReference type="SUPFAM" id="SSF57567">
    <property type="entry name" value="Serine protease inhibitors"/>
    <property type="match status" value="1"/>
</dbReference>
<dbReference type="AlphaFoldDB" id="A0A182VXB2"/>